<dbReference type="NCBIfam" id="NF004547">
    <property type="entry name" value="PRK05889.1"/>
    <property type="match status" value="1"/>
</dbReference>
<evidence type="ECO:0000313" key="3">
    <source>
        <dbReference type="EMBL" id="AXV05719.1"/>
    </source>
</evidence>
<dbReference type="Proteomes" id="UP000264006">
    <property type="component" value="Chromosome"/>
</dbReference>
<feature type="domain" description="Lipoyl-binding" evidence="2">
    <location>
        <begin position="1"/>
        <end position="67"/>
    </location>
</feature>
<evidence type="ECO:0000259" key="2">
    <source>
        <dbReference type="PROSITE" id="PS50968"/>
    </source>
</evidence>
<dbReference type="Pfam" id="PF00364">
    <property type="entry name" value="Biotin_lipoyl"/>
    <property type="match status" value="1"/>
</dbReference>
<dbReference type="PANTHER" id="PTHR45266:SF3">
    <property type="entry name" value="OXALOACETATE DECARBOXYLASE ALPHA CHAIN"/>
    <property type="match status" value="1"/>
</dbReference>
<dbReference type="EMBL" id="CP031165">
    <property type="protein sequence ID" value="AXV05719.1"/>
    <property type="molecule type" value="Genomic_DNA"/>
</dbReference>
<keyword evidence="1" id="KW-0092">Biotin</keyword>
<dbReference type="AlphaFoldDB" id="A0A346XU22"/>
<dbReference type="InterPro" id="IPR050709">
    <property type="entry name" value="Biotin_Carboxyl_Carrier/Decarb"/>
</dbReference>
<dbReference type="InterPro" id="IPR011053">
    <property type="entry name" value="Single_hybrid_motif"/>
</dbReference>
<organism evidence="3 4">
    <name type="scientific">Euzebya pacifica</name>
    <dbReference type="NCBI Taxonomy" id="1608957"/>
    <lineage>
        <taxon>Bacteria</taxon>
        <taxon>Bacillati</taxon>
        <taxon>Actinomycetota</taxon>
        <taxon>Nitriliruptoria</taxon>
        <taxon>Euzebyales</taxon>
    </lineage>
</organism>
<dbReference type="Gene3D" id="2.40.50.100">
    <property type="match status" value="1"/>
</dbReference>
<protein>
    <submittedName>
        <fullName evidence="3">Biotin carboxyl carrier protein</fullName>
    </submittedName>
</protein>
<accession>A0A346XU22</accession>
<reference evidence="3 4" key="1">
    <citation type="submission" date="2018-09" db="EMBL/GenBank/DDBJ databases">
        <title>Complete genome sequence of Euzebya sp. DY32-46 isolated from seawater of Pacific Ocean.</title>
        <authorList>
            <person name="Xu L."/>
            <person name="Wu Y.-H."/>
            <person name="Xu X.-W."/>
        </authorList>
    </citation>
    <scope>NUCLEOTIDE SEQUENCE [LARGE SCALE GENOMIC DNA]</scope>
    <source>
        <strain evidence="3 4">DY32-46</strain>
    </source>
</reference>
<dbReference type="SUPFAM" id="SSF51230">
    <property type="entry name" value="Single hybrid motif"/>
    <property type="match status" value="1"/>
</dbReference>
<dbReference type="KEGG" id="euz:DVS28_a1018"/>
<dbReference type="PROSITE" id="PS50968">
    <property type="entry name" value="BIOTINYL_LIPOYL"/>
    <property type="match status" value="1"/>
</dbReference>
<dbReference type="CDD" id="cd06850">
    <property type="entry name" value="biotinyl_domain"/>
    <property type="match status" value="1"/>
</dbReference>
<keyword evidence="4" id="KW-1185">Reference proteome</keyword>
<dbReference type="InterPro" id="IPR000089">
    <property type="entry name" value="Biotin_lipoyl"/>
</dbReference>
<evidence type="ECO:0000313" key="4">
    <source>
        <dbReference type="Proteomes" id="UP000264006"/>
    </source>
</evidence>
<dbReference type="PANTHER" id="PTHR45266">
    <property type="entry name" value="OXALOACETATE DECARBOXYLASE ALPHA CHAIN"/>
    <property type="match status" value="1"/>
</dbReference>
<name>A0A346XU22_9ACTN</name>
<evidence type="ECO:0000256" key="1">
    <source>
        <dbReference type="ARBA" id="ARBA00023267"/>
    </source>
</evidence>
<proteinExistence type="predicted"/>
<gene>
    <name evidence="3" type="ORF">DVS28_a1018</name>
</gene>
<sequence>MTADMVANVIAINTAVGDVVEDGQTLLVVESMKMEIPITAPAAGTITSIGVALGDIVQEGDALVAIRR</sequence>